<dbReference type="GO" id="GO:0005975">
    <property type="term" value="P:carbohydrate metabolic process"/>
    <property type="evidence" value="ECO:0007669"/>
    <property type="project" value="InterPro"/>
</dbReference>
<dbReference type="PhylomeDB" id="A0A068VIF6"/>
<dbReference type="InterPro" id="IPR001944">
    <property type="entry name" value="Glycoside_Hdrlase_35"/>
</dbReference>
<dbReference type="Proteomes" id="UP000295252">
    <property type="component" value="Unassembled WGS sequence"/>
</dbReference>
<organism evidence="5 6">
    <name type="scientific">Coffea canephora</name>
    <name type="common">Robusta coffee</name>
    <dbReference type="NCBI Taxonomy" id="49390"/>
    <lineage>
        <taxon>Eukaryota</taxon>
        <taxon>Viridiplantae</taxon>
        <taxon>Streptophyta</taxon>
        <taxon>Embryophyta</taxon>
        <taxon>Tracheophyta</taxon>
        <taxon>Spermatophyta</taxon>
        <taxon>Magnoliopsida</taxon>
        <taxon>eudicotyledons</taxon>
        <taxon>Gunneridae</taxon>
        <taxon>Pentapetalae</taxon>
        <taxon>asterids</taxon>
        <taxon>lamiids</taxon>
        <taxon>Gentianales</taxon>
        <taxon>Rubiaceae</taxon>
        <taxon>Ixoroideae</taxon>
        <taxon>Gardenieae complex</taxon>
        <taxon>Bertiereae - Coffeeae clade</taxon>
        <taxon>Coffeeae</taxon>
        <taxon>Coffea</taxon>
    </lineage>
</organism>
<keyword evidence="6" id="KW-1185">Reference proteome</keyword>
<proteinExistence type="inferred from homology"/>
<comment type="catalytic activity">
    <reaction evidence="1">
        <text>Hydrolysis of terminal non-reducing beta-D-galactose residues in beta-D-galactosides.</text>
        <dbReference type="EC" id="3.2.1.23"/>
    </reaction>
</comment>
<dbReference type="EC" id="3.2.1.23" evidence="3"/>
<name>A0A068VIF6_COFCA</name>
<evidence type="ECO:0000256" key="3">
    <source>
        <dbReference type="ARBA" id="ARBA00012756"/>
    </source>
</evidence>
<dbReference type="SUPFAM" id="SSF51445">
    <property type="entry name" value="(Trans)glycosidases"/>
    <property type="match status" value="1"/>
</dbReference>
<evidence type="ECO:0000313" key="6">
    <source>
        <dbReference type="Proteomes" id="UP000295252"/>
    </source>
</evidence>
<protein>
    <recommendedName>
        <fullName evidence="3">beta-galactosidase</fullName>
        <ecNumber evidence="3">3.2.1.23</ecNumber>
    </recommendedName>
</protein>
<dbReference type="GO" id="GO:0004565">
    <property type="term" value="F:beta-galactosidase activity"/>
    <property type="evidence" value="ECO:0007669"/>
    <property type="project" value="UniProtKB-EC"/>
</dbReference>
<sequence length="105" mass="12447">MKLHIEKHLYVGFTFAQTNTCNGFYCDYFSPNKAYKPKMCYTWFLEFYDRNLFFLKFLLNYCCDCLLSFLSLWEYHGGTNLGRIAGGQFIATSYDYDAPLHEYGM</sequence>
<dbReference type="Pfam" id="PF01301">
    <property type="entry name" value="Glyco_hydro_35"/>
    <property type="match status" value="1"/>
</dbReference>
<dbReference type="OrthoDB" id="1433858at2759"/>
<dbReference type="STRING" id="49390.A0A068VIF6"/>
<evidence type="ECO:0000256" key="2">
    <source>
        <dbReference type="ARBA" id="ARBA00009809"/>
    </source>
</evidence>
<dbReference type="EMBL" id="HG740488">
    <property type="protein sequence ID" value="CDP20590.1"/>
    <property type="molecule type" value="Genomic_DNA"/>
</dbReference>
<accession>A0A068VIF6</accession>
<gene>
    <name evidence="5" type="ORF">GSCOC_T00004048001</name>
</gene>
<reference evidence="6" key="1">
    <citation type="journal article" date="2014" name="Science">
        <title>The coffee genome provides insight into the convergent evolution of caffeine biosynthesis.</title>
        <authorList>
            <person name="Denoeud F."/>
            <person name="Carretero-Paulet L."/>
            <person name="Dereeper A."/>
            <person name="Droc G."/>
            <person name="Guyot R."/>
            <person name="Pietrella M."/>
            <person name="Zheng C."/>
            <person name="Alberti A."/>
            <person name="Anthony F."/>
            <person name="Aprea G."/>
            <person name="Aury J.M."/>
            <person name="Bento P."/>
            <person name="Bernard M."/>
            <person name="Bocs S."/>
            <person name="Campa C."/>
            <person name="Cenci A."/>
            <person name="Combes M.C."/>
            <person name="Crouzillat D."/>
            <person name="Da Silva C."/>
            <person name="Daddiego L."/>
            <person name="De Bellis F."/>
            <person name="Dussert S."/>
            <person name="Garsmeur O."/>
            <person name="Gayraud T."/>
            <person name="Guignon V."/>
            <person name="Jahn K."/>
            <person name="Jamilloux V."/>
            <person name="Joet T."/>
            <person name="Labadie K."/>
            <person name="Lan T."/>
            <person name="Leclercq J."/>
            <person name="Lepelley M."/>
            <person name="Leroy T."/>
            <person name="Li L.T."/>
            <person name="Librado P."/>
            <person name="Lopez L."/>
            <person name="Munoz A."/>
            <person name="Noel B."/>
            <person name="Pallavicini A."/>
            <person name="Perrotta G."/>
            <person name="Poncet V."/>
            <person name="Pot D."/>
            <person name="Priyono X."/>
            <person name="Rigoreau M."/>
            <person name="Rouard M."/>
            <person name="Rozas J."/>
            <person name="Tranchant-Dubreuil C."/>
            <person name="VanBuren R."/>
            <person name="Zhang Q."/>
            <person name="Andrade A.C."/>
            <person name="Argout X."/>
            <person name="Bertrand B."/>
            <person name="de Kochko A."/>
            <person name="Graziosi G."/>
            <person name="Henry R.J."/>
            <person name="Jayarama X."/>
            <person name="Ming R."/>
            <person name="Nagai C."/>
            <person name="Rounsley S."/>
            <person name="Sankoff D."/>
            <person name="Giuliano G."/>
            <person name="Albert V.A."/>
            <person name="Wincker P."/>
            <person name="Lashermes P."/>
        </authorList>
    </citation>
    <scope>NUCLEOTIDE SEQUENCE [LARGE SCALE GENOMIC DNA]</scope>
    <source>
        <strain evidence="6">cv. DH200-94</strain>
    </source>
</reference>
<dbReference type="PANTHER" id="PTHR23421">
    <property type="entry name" value="BETA-GALACTOSIDASE RELATED"/>
    <property type="match status" value="1"/>
</dbReference>
<dbReference type="AlphaFoldDB" id="A0A068VIF6"/>
<dbReference type="InterPro" id="IPR017853">
    <property type="entry name" value="GH"/>
</dbReference>
<feature type="domain" description="Glycoside hydrolase 35 catalytic" evidence="4">
    <location>
        <begin position="68"/>
        <end position="104"/>
    </location>
</feature>
<evidence type="ECO:0000313" key="5">
    <source>
        <dbReference type="EMBL" id="CDP20590.1"/>
    </source>
</evidence>
<dbReference type="InParanoid" id="A0A068VIF6"/>
<evidence type="ECO:0000256" key="1">
    <source>
        <dbReference type="ARBA" id="ARBA00001412"/>
    </source>
</evidence>
<comment type="similarity">
    <text evidence="2">Belongs to the glycosyl hydrolase 35 family.</text>
</comment>
<evidence type="ECO:0000259" key="4">
    <source>
        <dbReference type="Pfam" id="PF01301"/>
    </source>
</evidence>
<dbReference type="InterPro" id="IPR031330">
    <property type="entry name" value="Gly_Hdrlase_35_cat"/>
</dbReference>
<dbReference type="Gramene" id="CDP20590">
    <property type="protein sequence ID" value="CDP20590"/>
    <property type="gene ID" value="GSCOC_T00004048001"/>
</dbReference>
<dbReference type="PRINTS" id="PR00742">
    <property type="entry name" value="GLHYDRLASE35"/>
</dbReference>
<dbReference type="Gene3D" id="3.20.20.80">
    <property type="entry name" value="Glycosidases"/>
    <property type="match status" value="1"/>
</dbReference>